<dbReference type="SFLD" id="SFLDS00003">
    <property type="entry name" value="Haloacid_Dehalogenase"/>
    <property type="match status" value="1"/>
</dbReference>
<evidence type="ECO:0000313" key="3">
    <source>
        <dbReference type="EMBL" id="KAF2096833.1"/>
    </source>
</evidence>
<dbReference type="OrthoDB" id="3256520at2759"/>
<dbReference type="NCBIfam" id="TIGR01493">
    <property type="entry name" value="HAD-SF-IA-v2"/>
    <property type="match status" value="1"/>
</dbReference>
<keyword evidence="4" id="KW-1185">Reference proteome</keyword>
<dbReference type="GO" id="GO:0016791">
    <property type="term" value="F:phosphatase activity"/>
    <property type="evidence" value="ECO:0007669"/>
    <property type="project" value="UniProtKB-ARBA"/>
</dbReference>
<dbReference type="Pfam" id="PF00702">
    <property type="entry name" value="Hydrolase"/>
    <property type="match status" value="1"/>
</dbReference>
<evidence type="ECO:0000256" key="1">
    <source>
        <dbReference type="ARBA" id="ARBA00008106"/>
    </source>
</evidence>
<dbReference type="EMBL" id="ML978129">
    <property type="protein sequence ID" value="KAF2096833.1"/>
    <property type="molecule type" value="Genomic_DNA"/>
</dbReference>
<evidence type="ECO:0000256" key="2">
    <source>
        <dbReference type="ARBA" id="ARBA00022801"/>
    </source>
</evidence>
<reference evidence="3" key="1">
    <citation type="journal article" date="2020" name="Stud. Mycol.">
        <title>101 Dothideomycetes genomes: a test case for predicting lifestyles and emergence of pathogens.</title>
        <authorList>
            <person name="Haridas S."/>
            <person name="Albert R."/>
            <person name="Binder M."/>
            <person name="Bloem J."/>
            <person name="Labutti K."/>
            <person name="Salamov A."/>
            <person name="Andreopoulos B."/>
            <person name="Baker S."/>
            <person name="Barry K."/>
            <person name="Bills G."/>
            <person name="Bluhm B."/>
            <person name="Cannon C."/>
            <person name="Castanera R."/>
            <person name="Culley D."/>
            <person name="Daum C."/>
            <person name="Ezra D."/>
            <person name="Gonzalez J."/>
            <person name="Henrissat B."/>
            <person name="Kuo A."/>
            <person name="Liang C."/>
            <person name="Lipzen A."/>
            <person name="Lutzoni F."/>
            <person name="Magnuson J."/>
            <person name="Mondo S."/>
            <person name="Nolan M."/>
            <person name="Ohm R."/>
            <person name="Pangilinan J."/>
            <person name="Park H.-J."/>
            <person name="Ramirez L."/>
            <person name="Alfaro M."/>
            <person name="Sun H."/>
            <person name="Tritt A."/>
            <person name="Yoshinaga Y."/>
            <person name="Zwiers L.-H."/>
            <person name="Turgeon B."/>
            <person name="Goodwin S."/>
            <person name="Spatafora J."/>
            <person name="Crous P."/>
            <person name="Grigoriev I."/>
        </authorList>
    </citation>
    <scope>NUCLEOTIDE SEQUENCE</scope>
    <source>
        <strain evidence="3">CBS 133067</strain>
    </source>
</reference>
<accession>A0A9P4ICG8</accession>
<dbReference type="SFLD" id="SFLDG01129">
    <property type="entry name" value="C1.5:_HAD__Beta-PGM__Phosphata"/>
    <property type="match status" value="1"/>
</dbReference>
<dbReference type="InterPro" id="IPR051540">
    <property type="entry name" value="S-2-haloacid_dehalogenase"/>
</dbReference>
<dbReference type="PANTHER" id="PTHR43316">
    <property type="entry name" value="HYDROLASE, HALOACID DELAHOGENASE-RELATED"/>
    <property type="match status" value="1"/>
</dbReference>
<dbReference type="InterPro" id="IPR023198">
    <property type="entry name" value="PGP-like_dom2"/>
</dbReference>
<proteinExistence type="inferred from homology"/>
<sequence length="246" mass="26881">MTGSSGDVVIAFDLYGTLLSTASIAKQLADHFGQEKAQSIAAEWRKYQLEYSWRLTCMGKYEPFSALTLKSLKHTLTEAGVSLEEKDIDSLMKAYDSLSTFPDVQPALSTLKKMHGVKPVVFTNGSYEMASNSVNKSPDLSPHSATFQELVVIEEVKKFKPAPEVYKYLAQRVGKTESQMGEMWLVSSNPFDVVGARACGMNVAWVDRAGMGWTDRLAEEGGGPTVIVKSLGEVIEAVKKHSGLSS</sequence>
<dbReference type="PANTHER" id="PTHR43316:SF3">
    <property type="entry name" value="HALOACID DEHALOGENASE, TYPE II (AFU_ORTHOLOGUE AFUA_2G07750)-RELATED"/>
    <property type="match status" value="1"/>
</dbReference>
<name>A0A9P4ICG8_9PEZI</name>
<gene>
    <name evidence="3" type="ORF">NA57DRAFT_42722</name>
</gene>
<comment type="caution">
    <text evidence="3">The sequence shown here is derived from an EMBL/GenBank/DDBJ whole genome shotgun (WGS) entry which is preliminary data.</text>
</comment>
<dbReference type="Gene3D" id="3.40.50.1000">
    <property type="entry name" value="HAD superfamily/HAD-like"/>
    <property type="match status" value="1"/>
</dbReference>
<dbReference type="Proteomes" id="UP000799772">
    <property type="component" value="Unassembled WGS sequence"/>
</dbReference>
<organism evidence="3 4">
    <name type="scientific">Rhizodiscina lignyota</name>
    <dbReference type="NCBI Taxonomy" id="1504668"/>
    <lineage>
        <taxon>Eukaryota</taxon>
        <taxon>Fungi</taxon>
        <taxon>Dikarya</taxon>
        <taxon>Ascomycota</taxon>
        <taxon>Pezizomycotina</taxon>
        <taxon>Dothideomycetes</taxon>
        <taxon>Pleosporomycetidae</taxon>
        <taxon>Aulographales</taxon>
        <taxon>Rhizodiscinaceae</taxon>
        <taxon>Rhizodiscina</taxon>
    </lineage>
</organism>
<dbReference type="PRINTS" id="PR00413">
    <property type="entry name" value="HADHALOGNASE"/>
</dbReference>
<dbReference type="InterPro" id="IPR006328">
    <property type="entry name" value="2-HAD"/>
</dbReference>
<dbReference type="InterPro" id="IPR023214">
    <property type="entry name" value="HAD_sf"/>
</dbReference>
<evidence type="ECO:0000313" key="4">
    <source>
        <dbReference type="Proteomes" id="UP000799772"/>
    </source>
</evidence>
<dbReference type="SUPFAM" id="SSF56784">
    <property type="entry name" value="HAD-like"/>
    <property type="match status" value="1"/>
</dbReference>
<protein>
    <submittedName>
        <fullName evidence="3">Haloacid dehalogenase, type II</fullName>
    </submittedName>
</protein>
<dbReference type="InterPro" id="IPR036412">
    <property type="entry name" value="HAD-like_sf"/>
</dbReference>
<keyword evidence="2" id="KW-0378">Hydrolase</keyword>
<comment type="similarity">
    <text evidence="1">Belongs to the HAD-like hydrolase superfamily. S-2-haloalkanoic acid dehalogenase family.</text>
</comment>
<dbReference type="AlphaFoldDB" id="A0A9P4ICG8"/>
<dbReference type="NCBIfam" id="TIGR01428">
    <property type="entry name" value="HAD_type_II"/>
    <property type="match status" value="1"/>
</dbReference>
<dbReference type="Gene3D" id="1.10.150.240">
    <property type="entry name" value="Putative phosphatase, domain 2"/>
    <property type="match status" value="1"/>
</dbReference>
<dbReference type="InterPro" id="IPR006439">
    <property type="entry name" value="HAD-SF_hydro_IA"/>
</dbReference>
<dbReference type="GO" id="GO:0019120">
    <property type="term" value="F:hydrolase activity, acting on acid halide bonds, in C-halide compounds"/>
    <property type="evidence" value="ECO:0007669"/>
    <property type="project" value="InterPro"/>
</dbReference>